<dbReference type="EMBL" id="BSYA01000003">
    <property type="protein sequence ID" value="GMG22992.1"/>
    <property type="molecule type" value="Genomic_DNA"/>
</dbReference>
<dbReference type="Proteomes" id="UP001165205">
    <property type="component" value="Unassembled WGS sequence"/>
</dbReference>
<feature type="compositionally biased region" description="Basic and acidic residues" evidence="1">
    <location>
        <begin position="1"/>
        <end position="10"/>
    </location>
</feature>
<reference evidence="2" key="1">
    <citation type="submission" date="2023-04" db="EMBL/GenBank/DDBJ databases">
        <title>Aspergillus oryzae NBRC 4228.</title>
        <authorList>
            <person name="Ichikawa N."/>
            <person name="Sato H."/>
            <person name="Tonouchi N."/>
        </authorList>
    </citation>
    <scope>NUCLEOTIDE SEQUENCE</scope>
    <source>
        <strain evidence="2">NBRC 4228</strain>
    </source>
</reference>
<accession>A0AAN4YAU0</accession>
<protein>
    <submittedName>
        <fullName evidence="2">Unnamed protein product</fullName>
    </submittedName>
</protein>
<feature type="region of interest" description="Disordered" evidence="1">
    <location>
        <begin position="1"/>
        <end position="22"/>
    </location>
</feature>
<evidence type="ECO:0000313" key="2">
    <source>
        <dbReference type="EMBL" id="GMG22992.1"/>
    </source>
</evidence>
<gene>
    <name evidence="2" type="ORF">Aory04_000052700</name>
</gene>
<name>A0AAN4YAU0_ASPOZ</name>
<evidence type="ECO:0000313" key="3">
    <source>
        <dbReference type="Proteomes" id="UP001165205"/>
    </source>
</evidence>
<dbReference type="AlphaFoldDB" id="A0AAN4YAU0"/>
<organism evidence="2 3">
    <name type="scientific">Aspergillus oryzae</name>
    <name type="common">Yellow koji mold</name>
    <dbReference type="NCBI Taxonomy" id="5062"/>
    <lineage>
        <taxon>Eukaryota</taxon>
        <taxon>Fungi</taxon>
        <taxon>Dikarya</taxon>
        <taxon>Ascomycota</taxon>
        <taxon>Pezizomycotina</taxon>
        <taxon>Eurotiomycetes</taxon>
        <taxon>Eurotiomycetidae</taxon>
        <taxon>Eurotiales</taxon>
        <taxon>Aspergillaceae</taxon>
        <taxon>Aspergillus</taxon>
        <taxon>Aspergillus subgen. Circumdati</taxon>
    </lineage>
</organism>
<comment type="caution">
    <text evidence="2">The sequence shown here is derived from an EMBL/GenBank/DDBJ whole genome shotgun (WGS) entry which is preliminary data.</text>
</comment>
<evidence type="ECO:0000256" key="1">
    <source>
        <dbReference type="SAM" id="MobiDB-lite"/>
    </source>
</evidence>
<sequence>MEKPTTHYENDDASSPVSGGKYDLECSVQLETKDENPLTEDHRQYLLQRHGTVDLDPMPDMTDADPYNWPTWKVHTKLLDARWITPTNSLSRIEIPQSGNGRVPCDDGDLHRGCDSVRLRGYSRRPRRQRSPSKLLDLPGHCGPGCCSSYLDATLESIRTTAHLPSVPDMQSGRQRGLCEELLLCNHGVM</sequence>
<proteinExistence type="predicted"/>